<comment type="caution">
    <text evidence="1">The sequence shown here is derived from an EMBL/GenBank/DDBJ whole genome shotgun (WGS) entry which is preliminary data.</text>
</comment>
<reference evidence="2" key="1">
    <citation type="journal article" date="2019" name="Int. J. Syst. Evol. Microbiol.">
        <title>The Global Catalogue of Microorganisms (GCM) 10K type strain sequencing project: providing services to taxonomists for standard genome sequencing and annotation.</title>
        <authorList>
            <consortium name="The Broad Institute Genomics Platform"/>
            <consortium name="The Broad Institute Genome Sequencing Center for Infectious Disease"/>
            <person name="Wu L."/>
            <person name="Ma J."/>
        </authorList>
    </citation>
    <scope>NUCLEOTIDE SEQUENCE [LARGE SCALE GENOMIC DNA]</scope>
    <source>
        <strain evidence="2">CGMCC 1.16275</strain>
    </source>
</reference>
<organism evidence="1 2">
    <name type="scientific">Sphingomonas tabacisoli</name>
    <dbReference type="NCBI Taxonomy" id="2249466"/>
    <lineage>
        <taxon>Bacteria</taxon>
        <taxon>Pseudomonadati</taxon>
        <taxon>Pseudomonadota</taxon>
        <taxon>Alphaproteobacteria</taxon>
        <taxon>Sphingomonadales</taxon>
        <taxon>Sphingomonadaceae</taxon>
        <taxon>Sphingomonas</taxon>
    </lineage>
</organism>
<sequence>MPLGAAAAQSYDENPSGHALYVLLDGRLTASDGEPAWLPGGFGKARFGGGQNGDTRFRARPVEANVVWQPRLTWSLDATIAVTAQQGQEHPVDLSEAYLSYRHDPVGPWRASARLGLMWPPVSLEHSGPAWSVTDTISPSAINAWIGEEVKAAAAEASLSRKLGEGRVTGTVALFGFNDTAGTLLAFRGWALHDEKATAFGQQPLPPLDAFMQTAQAPKTRPVIELDNRPGFYAKLGWSGAKANVAAFYYDNRGDPEAVDEYLQWGWRTRFANLSVRLDPDPNTTIRAQAMTGSTRMGYSMNGRIWVDTGFRSAFLMATRQVAHSANISGRIEAFGTRGRGSVLGSQTSEDGWAGTLAAKRGFGDHVMVLAELLHVESRRDDRARIGLAPRQRQTVAQLAVRVSR</sequence>
<dbReference type="Proteomes" id="UP001597115">
    <property type="component" value="Unassembled WGS sequence"/>
</dbReference>
<evidence type="ECO:0008006" key="3">
    <source>
        <dbReference type="Google" id="ProtNLM"/>
    </source>
</evidence>
<name>A0ABW4I0S3_9SPHN</name>
<dbReference type="RefSeq" id="WP_380886851.1">
    <property type="nucleotide sequence ID" value="NZ_JBHUDY010000001.1"/>
</dbReference>
<proteinExistence type="predicted"/>
<dbReference type="EMBL" id="JBHUDY010000001">
    <property type="protein sequence ID" value="MFD1610815.1"/>
    <property type="molecule type" value="Genomic_DNA"/>
</dbReference>
<keyword evidence="2" id="KW-1185">Reference proteome</keyword>
<evidence type="ECO:0000313" key="1">
    <source>
        <dbReference type="EMBL" id="MFD1610815.1"/>
    </source>
</evidence>
<accession>A0ABW4I0S3</accession>
<gene>
    <name evidence="1" type="ORF">ACFSCW_03255</name>
</gene>
<dbReference type="SUPFAM" id="SSF56935">
    <property type="entry name" value="Porins"/>
    <property type="match status" value="1"/>
</dbReference>
<evidence type="ECO:0000313" key="2">
    <source>
        <dbReference type="Proteomes" id="UP001597115"/>
    </source>
</evidence>
<protein>
    <recommendedName>
        <fullName evidence="3">Alginate export domain-containing protein</fullName>
    </recommendedName>
</protein>